<evidence type="ECO:0000313" key="1">
    <source>
        <dbReference type="EMBL" id="OGX87145.1"/>
    </source>
</evidence>
<evidence type="ECO:0000313" key="2">
    <source>
        <dbReference type="Proteomes" id="UP000176294"/>
    </source>
</evidence>
<organism evidence="1 2">
    <name type="scientific">Hymenobacter lapidarius</name>
    <dbReference type="NCBI Taxonomy" id="1908237"/>
    <lineage>
        <taxon>Bacteria</taxon>
        <taxon>Pseudomonadati</taxon>
        <taxon>Bacteroidota</taxon>
        <taxon>Cytophagia</taxon>
        <taxon>Cytophagales</taxon>
        <taxon>Hymenobacteraceae</taxon>
        <taxon>Hymenobacter</taxon>
    </lineage>
</organism>
<sequence length="81" mass="9112">MPQQRFGNWLGTRLRYGGTHTDLGPFRALHTAALHRLHMADNTYGWTVEMQVKAALEPWVRPDGPVPGRAELANPLHELVS</sequence>
<gene>
    <name evidence="1" type="ORF">BEN47_11735</name>
</gene>
<dbReference type="EMBL" id="MDZB01000092">
    <property type="protein sequence ID" value="OGX87145.1"/>
    <property type="molecule type" value="Genomic_DNA"/>
</dbReference>
<comment type="caution">
    <text evidence="1">The sequence shown here is derived from an EMBL/GenBank/DDBJ whole genome shotgun (WGS) entry which is preliminary data.</text>
</comment>
<dbReference type="Proteomes" id="UP000176294">
    <property type="component" value="Unassembled WGS sequence"/>
</dbReference>
<dbReference type="RefSeq" id="WP_070726537.1">
    <property type="nucleotide sequence ID" value="NZ_MDZB01000092.1"/>
</dbReference>
<dbReference type="AlphaFoldDB" id="A0A1G1T8H5"/>
<proteinExistence type="predicted"/>
<keyword evidence="2" id="KW-1185">Reference proteome</keyword>
<accession>A0A1G1T8H5</accession>
<name>A0A1G1T8H5_9BACT</name>
<reference evidence="1 2" key="1">
    <citation type="submission" date="2016-08" db="EMBL/GenBank/DDBJ databases">
        <title>Hymenobacter coccineus sp. nov., Hymenobacter lapidarius sp. nov. and Hymenobacter glacialis sp. nov., isolated from Antarctic soil.</title>
        <authorList>
            <person name="Sedlacek I."/>
            <person name="Kralova S."/>
            <person name="Kyrova K."/>
            <person name="Maslanova I."/>
            <person name="Stankova E."/>
            <person name="Vrbovska V."/>
            <person name="Nemec M."/>
            <person name="Bartak M."/>
            <person name="Svec P."/>
            <person name="Busse H.-J."/>
            <person name="Pantucek R."/>
        </authorList>
    </citation>
    <scope>NUCLEOTIDE SEQUENCE [LARGE SCALE GENOMIC DNA]</scope>
    <source>
        <strain evidence="1 2">CCM 8643</strain>
    </source>
</reference>
<protein>
    <submittedName>
        <fullName evidence="1">Uncharacterized protein</fullName>
    </submittedName>
</protein>
<dbReference type="STRING" id="1908237.BEN47_11735"/>
<dbReference type="OrthoDB" id="9797819at2"/>